<dbReference type="InterPro" id="IPR004583">
    <property type="entry name" value="DNA_repair_Rad4"/>
</dbReference>
<dbReference type="STRING" id="45354.A0A1L0DZ25"/>
<evidence type="ECO:0000256" key="6">
    <source>
        <dbReference type="SAM" id="MobiDB-lite"/>
    </source>
</evidence>
<dbReference type="Pfam" id="PF10403">
    <property type="entry name" value="BHD_1"/>
    <property type="match status" value="1"/>
</dbReference>
<feature type="domain" description="Rad4 beta-hairpin" evidence="7">
    <location>
        <begin position="498"/>
        <end position="557"/>
    </location>
</feature>
<proteinExistence type="inferred from homology"/>
<accession>A0A1L0DZ25</accession>
<evidence type="ECO:0000313" key="11">
    <source>
        <dbReference type="Proteomes" id="UP000182334"/>
    </source>
</evidence>
<feature type="compositionally biased region" description="Polar residues" evidence="6">
    <location>
        <begin position="948"/>
        <end position="957"/>
    </location>
</feature>
<evidence type="ECO:0000256" key="4">
    <source>
        <dbReference type="ARBA" id="ARBA00023204"/>
    </source>
</evidence>
<feature type="region of interest" description="Disordered" evidence="6">
    <location>
        <begin position="940"/>
        <end position="1045"/>
    </location>
</feature>
<dbReference type="InterPro" id="IPR018328">
    <property type="entry name" value="Rad4_beta-hairpin_dom3"/>
</dbReference>
<feature type="compositionally biased region" description="Acidic residues" evidence="6">
    <location>
        <begin position="1107"/>
        <end position="1118"/>
    </location>
</feature>
<dbReference type="GO" id="GO:0003697">
    <property type="term" value="F:single-stranded DNA binding"/>
    <property type="evidence" value="ECO:0007669"/>
    <property type="project" value="TreeGrafter"/>
</dbReference>
<dbReference type="PANTHER" id="PTHR12135:SF0">
    <property type="entry name" value="DNA REPAIR PROTEIN COMPLEMENTING XP-C CELLS"/>
    <property type="match status" value="1"/>
</dbReference>
<dbReference type="InterPro" id="IPR042488">
    <property type="entry name" value="Rad4_BHD3_sf"/>
</dbReference>
<feature type="domain" description="Rad4 beta-hairpin" evidence="8">
    <location>
        <begin position="559"/>
        <end position="613"/>
    </location>
</feature>
<dbReference type="Gene3D" id="2.20.20.110">
    <property type="entry name" value="Rad4, beta-hairpin domain BHD1"/>
    <property type="match status" value="1"/>
</dbReference>
<feature type="compositionally biased region" description="Acidic residues" evidence="6">
    <location>
        <begin position="96"/>
        <end position="116"/>
    </location>
</feature>
<feature type="compositionally biased region" description="Acidic residues" evidence="6">
    <location>
        <begin position="763"/>
        <end position="774"/>
    </location>
</feature>
<dbReference type="GO" id="GO:0005737">
    <property type="term" value="C:cytoplasm"/>
    <property type="evidence" value="ECO:0007669"/>
    <property type="project" value="TreeGrafter"/>
</dbReference>
<dbReference type="Gene3D" id="3.90.260.10">
    <property type="entry name" value="Transglutaminase-like"/>
    <property type="match status" value="1"/>
</dbReference>
<feature type="region of interest" description="Disordered" evidence="6">
    <location>
        <begin position="901"/>
        <end position="921"/>
    </location>
</feature>
<keyword evidence="11" id="KW-1185">Reference proteome</keyword>
<comment type="similarity">
    <text evidence="2">Belongs to the XPC family.</text>
</comment>
<dbReference type="SUPFAM" id="SSF54001">
    <property type="entry name" value="Cysteine proteinases"/>
    <property type="match status" value="1"/>
</dbReference>
<evidence type="ECO:0000259" key="7">
    <source>
        <dbReference type="SMART" id="SM01030"/>
    </source>
</evidence>
<feature type="region of interest" description="Disordered" evidence="6">
    <location>
        <begin position="808"/>
        <end position="837"/>
    </location>
</feature>
<dbReference type="InterPro" id="IPR018325">
    <property type="entry name" value="Rad4/PNGase_transGLS-fold"/>
</dbReference>
<dbReference type="Pfam" id="PF10405">
    <property type="entry name" value="BHD_3"/>
    <property type="match status" value="1"/>
</dbReference>
<evidence type="ECO:0000259" key="8">
    <source>
        <dbReference type="SMART" id="SM01031"/>
    </source>
</evidence>
<feature type="compositionally biased region" description="Polar residues" evidence="6">
    <location>
        <begin position="901"/>
        <end position="916"/>
    </location>
</feature>
<organism evidence="10 11">
    <name type="scientific">Sungouiella intermedia</name>
    <dbReference type="NCBI Taxonomy" id="45354"/>
    <lineage>
        <taxon>Eukaryota</taxon>
        <taxon>Fungi</taxon>
        <taxon>Dikarya</taxon>
        <taxon>Ascomycota</taxon>
        <taxon>Saccharomycotina</taxon>
        <taxon>Pichiomycetes</taxon>
        <taxon>Metschnikowiaceae</taxon>
        <taxon>Sungouiella</taxon>
    </lineage>
</organism>
<dbReference type="GO" id="GO:0000111">
    <property type="term" value="C:nucleotide-excision repair factor 2 complex"/>
    <property type="evidence" value="ECO:0007669"/>
    <property type="project" value="TreeGrafter"/>
</dbReference>
<reference evidence="10 11" key="1">
    <citation type="submission" date="2016-10" db="EMBL/GenBank/DDBJ databases">
        <authorList>
            <person name="de Groot N.N."/>
        </authorList>
    </citation>
    <scope>NUCLEOTIDE SEQUENCE [LARGE SCALE GENOMIC DNA]</scope>
    <source>
        <strain evidence="10 11">CBS 141442</strain>
    </source>
</reference>
<keyword evidence="3" id="KW-0227">DNA damage</keyword>
<dbReference type="GO" id="GO:0006289">
    <property type="term" value="P:nucleotide-excision repair"/>
    <property type="evidence" value="ECO:0007669"/>
    <property type="project" value="InterPro"/>
</dbReference>
<feature type="compositionally biased region" description="Basic and acidic residues" evidence="6">
    <location>
        <begin position="995"/>
        <end position="1008"/>
    </location>
</feature>
<evidence type="ECO:0000256" key="5">
    <source>
        <dbReference type="ARBA" id="ARBA00023242"/>
    </source>
</evidence>
<dbReference type="Pfam" id="PF10404">
    <property type="entry name" value="BHD_2"/>
    <property type="match status" value="1"/>
</dbReference>
<keyword evidence="5" id="KW-0539">Nucleus</keyword>
<dbReference type="SMART" id="SM01031">
    <property type="entry name" value="BHD_2"/>
    <property type="match status" value="1"/>
</dbReference>
<feature type="region of interest" description="Disordered" evidence="6">
    <location>
        <begin position="317"/>
        <end position="337"/>
    </location>
</feature>
<dbReference type="GO" id="GO:0071942">
    <property type="term" value="C:XPC complex"/>
    <property type="evidence" value="ECO:0007669"/>
    <property type="project" value="TreeGrafter"/>
</dbReference>
<dbReference type="SMART" id="SM01030">
    <property type="entry name" value="BHD_1"/>
    <property type="match status" value="1"/>
</dbReference>
<feature type="compositionally biased region" description="Basic and acidic residues" evidence="6">
    <location>
        <begin position="819"/>
        <end position="834"/>
    </location>
</feature>
<keyword evidence="4" id="KW-0234">DNA repair</keyword>
<evidence type="ECO:0000259" key="9">
    <source>
        <dbReference type="SMART" id="SM01032"/>
    </source>
</evidence>
<feature type="domain" description="Rad4 beta-hairpin" evidence="9">
    <location>
        <begin position="620"/>
        <end position="705"/>
    </location>
</feature>
<dbReference type="Pfam" id="PF03835">
    <property type="entry name" value="Rad4"/>
    <property type="match status" value="1"/>
</dbReference>
<sequence>MNQHHSLLLKRQLRQNNKDQPRKKRGRKVPEILESIAVDDDSSDSSDDLEDVDIGGGDADLAATDASSIERFRKQHDVNVNGTNQGKEAYKKEKEDENDDDDDLDEESDEDDDFDDLEDVDLDVIFNKPPPESETLTININQKEDQPEKKKTKRFVPVPKAERHRRKLVHQLYLETMMAHGVVRNQWCNDKELQSELRQKIPPDVFEFLRLTNLDVLDYVKARRFIEAIRKAAAFYHRKFRVSSQGLVRKDWEKMLQKQEGTDGVVTLNRFRRLVKNFRGSRDIAAQGFVALLRSMGVTARLVFSLQPPDYRSIVPVGASKEDEKQEKEEDTRAKTKKSEFDPVFIPNLKRDFLRSARSSKEQKENRRKATFPTSQYPIFWTEVWNKFSKKWITVDPIVLNVVEIMPMRRRCKFEPPATESTNQTWYVIAYDNKRNVKDVTRRYTQYYNAKTVKKRIEFASDEDEHWYLQLLRSARPERTIPTEAEILETKEFYDRDICEGIPNNMTDFKNHPVYALESQLRQDEVIYPNDETSKCGTFKPMNKNTTMTVFKRSHVFRLRTPKAWHMRGRVLKVGVQPLKTKTVNRISFDDDGDDDGIERLYAEFQTEMYKAPPIVDGKITKNAYGNLEIYTPTMMPENGYLVKMTDTITMKMLEKAARDILRIDYAKAIVAFDFGGSKKNRTPTAREGGIVIDKQFQEAMELVVEHLLDMAEEEKRRQVELNALRSWKFFMKKLEIMNRLDRQHGKLDEEEEENKENLKEEREEEMSRDEEDGYFSVASDGESSTEENYVPRKRRRFVEEDEFEEGGFMLGDGGFEMPNKEELSEETFEVKDEQDNEDGGFLHEAQEVDQLYDDSEGGFVQDVGLMEEEKVGDFKEEGGYFEEDAEGGFFSEVSKTFLGETSDTFSQEPSDAFSQDNRKNLADDTDTLHDIASNKLTSKDSLKFGSDTESSFTSKPVSLAHSVEGSSSECETQILDRANSQSPSPDADISPTLDSDKSPTLDSDKSSKSVLYQDNLSPSMPSGFDNFATMYSCADPHAESDGTAAGALETRESPGCHKHLGTSVEKTVQPQLVEEIDSDEPITKGAETHREVYNISSEESVIEISDMSDIEKEEEELGLVYSDSE</sequence>
<feature type="region of interest" description="Disordered" evidence="6">
    <location>
        <begin position="746"/>
        <end position="794"/>
    </location>
</feature>
<evidence type="ECO:0000256" key="1">
    <source>
        <dbReference type="ARBA" id="ARBA00004123"/>
    </source>
</evidence>
<dbReference type="InterPro" id="IPR036985">
    <property type="entry name" value="Transglutaminase-like_sf"/>
</dbReference>
<dbReference type="InterPro" id="IPR018326">
    <property type="entry name" value="Rad4_beta-hairpin_dom1"/>
</dbReference>
<dbReference type="GO" id="GO:0006298">
    <property type="term" value="P:mismatch repair"/>
    <property type="evidence" value="ECO:0007669"/>
    <property type="project" value="TreeGrafter"/>
</dbReference>
<dbReference type="EMBL" id="LT635761">
    <property type="protein sequence ID" value="SGZ57534.1"/>
    <property type="molecule type" value="Genomic_DNA"/>
</dbReference>
<feature type="region of interest" description="Disordered" evidence="6">
    <location>
        <begin position="1107"/>
        <end position="1126"/>
    </location>
</feature>
<dbReference type="Gene3D" id="3.30.70.2460">
    <property type="entry name" value="Rad4, beta-hairpin domain BHD3"/>
    <property type="match status" value="1"/>
</dbReference>
<evidence type="ECO:0000256" key="2">
    <source>
        <dbReference type="ARBA" id="ARBA00009525"/>
    </source>
</evidence>
<name>A0A1L0DZ25_9ASCO</name>
<dbReference type="InterPro" id="IPR018327">
    <property type="entry name" value="BHD_2"/>
</dbReference>
<comment type="subcellular location">
    <subcellularLocation>
        <location evidence="1">Nucleus</location>
    </subcellularLocation>
</comment>
<evidence type="ECO:0000313" key="10">
    <source>
        <dbReference type="EMBL" id="SGZ57534.1"/>
    </source>
</evidence>
<protein>
    <submittedName>
        <fullName evidence="10">CIC11C00000005027</fullName>
    </submittedName>
</protein>
<dbReference type="Proteomes" id="UP000182334">
    <property type="component" value="Chromosome VI"/>
</dbReference>
<feature type="compositionally biased region" description="Polar residues" evidence="6">
    <location>
        <begin position="1009"/>
        <end position="1021"/>
    </location>
</feature>
<dbReference type="InterPro" id="IPR038765">
    <property type="entry name" value="Papain-like_cys_pep_sf"/>
</dbReference>
<dbReference type="Gene3D" id="3.30.60.290">
    <property type="entry name" value="Rad4, beta-hairpin domain BHD2"/>
    <property type="match status" value="1"/>
</dbReference>
<feature type="compositionally biased region" description="Acidic residues" evidence="6">
    <location>
        <begin position="37"/>
        <end position="53"/>
    </location>
</feature>
<evidence type="ECO:0000256" key="3">
    <source>
        <dbReference type="ARBA" id="ARBA00022763"/>
    </source>
</evidence>
<feature type="compositionally biased region" description="Basic and acidic residues" evidence="6">
    <location>
        <begin position="68"/>
        <end position="77"/>
    </location>
</feature>
<feature type="compositionally biased region" description="Basic and acidic residues" evidence="6">
    <location>
        <begin position="320"/>
        <end position="337"/>
    </location>
</feature>
<dbReference type="GO" id="GO:0003684">
    <property type="term" value="F:damaged DNA binding"/>
    <property type="evidence" value="ECO:0007669"/>
    <property type="project" value="InterPro"/>
</dbReference>
<gene>
    <name evidence="10" type="ORF">SAMEA4029010_CIC11G00000005027</name>
</gene>
<dbReference type="OrthoDB" id="300780at2759"/>
<dbReference type="PANTHER" id="PTHR12135">
    <property type="entry name" value="DNA REPAIR PROTEIN XP-C / RAD4"/>
    <property type="match status" value="1"/>
</dbReference>
<dbReference type="SMART" id="SM01032">
    <property type="entry name" value="BHD_3"/>
    <property type="match status" value="1"/>
</dbReference>
<dbReference type="AlphaFoldDB" id="A0A1L0DZ25"/>
<feature type="region of interest" description="Disordered" evidence="6">
    <location>
        <begin position="1"/>
        <end position="116"/>
    </location>
</feature>